<evidence type="ECO:0000313" key="2">
    <source>
        <dbReference type="Proteomes" id="UP000383932"/>
    </source>
</evidence>
<comment type="caution">
    <text evidence="1">The sequence shown here is derived from an EMBL/GenBank/DDBJ whole genome shotgun (WGS) entry which is preliminary data.</text>
</comment>
<dbReference type="EMBL" id="SSOP01000109">
    <property type="protein sequence ID" value="KAB5591356.1"/>
    <property type="molecule type" value="Genomic_DNA"/>
</dbReference>
<evidence type="ECO:0000313" key="1">
    <source>
        <dbReference type="EMBL" id="KAB5591356.1"/>
    </source>
</evidence>
<organism evidence="1 2">
    <name type="scientific">Ceratobasidium theobromae</name>
    <dbReference type="NCBI Taxonomy" id="1582974"/>
    <lineage>
        <taxon>Eukaryota</taxon>
        <taxon>Fungi</taxon>
        <taxon>Dikarya</taxon>
        <taxon>Basidiomycota</taxon>
        <taxon>Agaricomycotina</taxon>
        <taxon>Agaricomycetes</taxon>
        <taxon>Cantharellales</taxon>
        <taxon>Ceratobasidiaceae</taxon>
        <taxon>Ceratobasidium</taxon>
    </lineage>
</organism>
<sequence>MDSDKERSSPREPLSMEDLLRMAGYRRGMRASSPPAQSYFDMVESGFHPISPDAGLHFAYSTTLHRHEIPINMHWACKDP</sequence>
<protein>
    <submittedName>
        <fullName evidence="1">Calcium-transporting P-type ATPase, PMR1-type protein</fullName>
    </submittedName>
</protein>
<dbReference type="AlphaFoldDB" id="A0A5N5QIS2"/>
<accession>A0A5N5QIS2</accession>
<keyword evidence="2" id="KW-1185">Reference proteome</keyword>
<name>A0A5N5QIS2_9AGAM</name>
<reference evidence="1 2" key="1">
    <citation type="journal article" date="2019" name="Fungal Biol. Biotechnol.">
        <title>Draft genome sequence of fastidious pathogen Ceratobasidium theobromae, which causes vascular-streak dieback in Theobroma cacao.</title>
        <authorList>
            <person name="Ali S.S."/>
            <person name="Asman A."/>
            <person name="Shao J."/>
            <person name="Firmansyah A.P."/>
            <person name="Susilo A.W."/>
            <person name="Rosmana A."/>
            <person name="McMahon P."/>
            <person name="Junaid M."/>
            <person name="Guest D."/>
            <person name="Kheng T.Y."/>
            <person name="Meinhardt L.W."/>
            <person name="Bailey B.A."/>
        </authorList>
    </citation>
    <scope>NUCLEOTIDE SEQUENCE [LARGE SCALE GENOMIC DNA]</scope>
    <source>
        <strain evidence="1 2">CT2</strain>
    </source>
</reference>
<gene>
    <name evidence="1" type="ORF">CTheo_5185</name>
</gene>
<dbReference type="Proteomes" id="UP000383932">
    <property type="component" value="Unassembled WGS sequence"/>
</dbReference>
<proteinExistence type="predicted"/>